<keyword evidence="4" id="KW-1185">Reference proteome</keyword>
<dbReference type="InterPro" id="IPR014716">
    <property type="entry name" value="Fibrinogen_a/b/g_C_1"/>
</dbReference>
<proteinExistence type="predicted"/>
<dbReference type="SUPFAM" id="SSF56496">
    <property type="entry name" value="Fibrinogen C-terminal domain-like"/>
    <property type="match status" value="1"/>
</dbReference>
<feature type="domain" description="Fibrinogen C-terminal" evidence="2">
    <location>
        <begin position="1"/>
        <end position="142"/>
    </location>
</feature>
<evidence type="ECO:0000259" key="2">
    <source>
        <dbReference type="PROSITE" id="PS51406"/>
    </source>
</evidence>
<dbReference type="STRING" id="282301.A0A267GK02"/>
<evidence type="ECO:0000313" key="4">
    <source>
        <dbReference type="Proteomes" id="UP000215902"/>
    </source>
</evidence>
<dbReference type="InterPro" id="IPR002181">
    <property type="entry name" value="Fibrinogen_a/b/g_C_dom"/>
</dbReference>
<dbReference type="InterPro" id="IPR050373">
    <property type="entry name" value="Fibrinogen_C-term_domain"/>
</dbReference>
<dbReference type="SMART" id="SM00186">
    <property type="entry name" value="FBG"/>
    <property type="match status" value="1"/>
</dbReference>
<comment type="caution">
    <text evidence="3">The sequence shown here is derived from an EMBL/GenBank/DDBJ whole genome shotgun (WGS) entry which is preliminary data.</text>
</comment>
<sequence length="142" mass="16201">MHQLTTGQPGSRTLRIELTLWNATVFWAELRSFRVGPEADKYRIDWTGYSGNLDDSMYIHRSKPFSTRDVNNCACGDGANCATRYIGAWWFGCCHNAHLNGQYFNYSADTFRSLDASGIVWYNPFGFSYSMMEAEMLLLPPV</sequence>
<dbReference type="PROSITE" id="PS51406">
    <property type="entry name" value="FIBRINOGEN_C_2"/>
    <property type="match status" value="1"/>
</dbReference>
<dbReference type="Proteomes" id="UP000215902">
    <property type="component" value="Unassembled WGS sequence"/>
</dbReference>
<accession>A0A267GK02</accession>
<organism evidence="3 4">
    <name type="scientific">Macrostomum lignano</name>
    <dbReference type="NCBI Taxonomy" id="282301"/>
    <lineage>
        <taxon>Eukaryota</taxon>
        <taxon>Metazoa</taxon>
        <taxon>Spiralia</taxon>
        <taxon>Lophotrochozoa</taxon>
        <taxon>Platyhelminthes</taxon>
        <taxon>Rhabditophora</taxon>
        <taxon>Macrostomorpha</taxon>
        <taxon>Macrostomida</taxon>
        <taxon>Macrostomidae</taxon>
        <taxon>Macrostomum</taxon>
    </lineage>
</organism>
<evidence type="ECO:0000256" key="1">
    <source>
        <dbReference type="ARBA" id="ARBA00023157"/>
    </source>
</evidence>
<dbReference type="Pfam" id="PF00147">
    <property type="entry name" value="Fibrinogen_C"/>
    <property type="match status" value="1"/>
</dbReference>
<dbReference type="OrthoDB" id="6345539at2759"/>
<dbReference type="AlphaFoldDB" id="A0A267GK02"/>
<reference evidence="3 4" key="1">
    <citation type="submission" date="2017-06" db="EMBL/GenBank/DDBJ databases">
        <title>A platform for efficient transgenesis in Macrostomum lignano, a flatworm model organism for stem cell research.</title>
        <authorList>
            <person name="Berezikov E."/>
        </authorList>
    </citation>
    <scope>NUCLEOTIDE SEQUENCE [LARGE SCALE GENOMIC DNA]</scope>
    <source>
        <strain evidence="3">DV1</strain>
        <tissue evidence="3">Whole organism</tissue>
    </source>
</reference>
<evidence type="ECO:0000313" key="3">
    <source>
        <dbReference type="EMBL" id="PAA86370.1"/>
    </source>
</evidence>
<protein>
    <recommendedName>
        <fullName evidence="2">Fibrinogen C-terminal domain-containing protein</fullName>
    </recommendedName>
</protein>
<dbReference type="GO" id="GO:0005615">
    <property type="term" value="C:extracellular space"/>
    <property type="evidence" value="ECO:0007669"/>
    <property type="project" value="TreeGrafter"/>
</dbReference>
<gene>
    <name evidence="3" type="ORF">BOX15_Mlig020227g1</name>
</gene>
<dbReference type="InterPro" id="IPR020837">
    <property type="entry name" value="Fibrinogen_CS"/>
</dbReference>
<dbReference type="InterPro" id="IPR036056">
    <property type="entry name" value="Fibrinogen-like_C"/>
</dbReference>
<dbReference type="Gene3D" id="3.90.215.10">
    <property type="entry name" value="Gamma Fibrinogen, chain A, domain 1"/>
    <property type="match status" value="1"/>
</dbReference>
<dbReference type="PANTHER" id="PTHR19143">
    <property type="entry name" value="FIBRINOGEN/TENASCIN/ANGIOPOEITIN"/>
    <property type="match status" value="1"/>
</dbReference>
<keyword evidence="1" id="KW-1015">Disulfide bond</keyword>
<dbReference type="EMBL" id="NIVC01000282">
    <property type="protein sequence ID" value="PAA86370.1"/>
    <property type="molecule type" value="Genomic_DNA"/>
</dbReference>
<dbReference type="PROSITE" id="PS00514">
    <property type="entry name" value="FIBRINOGEN_C_1"/>
    <property type="match status" value="1"/>
</dbReference>
<name>A0A267GK02_9PLAT</name>